<feature type="transmembrane region" description="Helical" evidence="1">
    <location>
        <begin position="21"/>
        <end position="45"/>
    </location>
</feature>
<keyword evidence="1" id="KW-1133">Transmembrane helix</keyword>
<feature type="transmembrane region" description="Helical" evidence="1">
    <location>
        <begin position="133"/>
        <end position="153"/>
    </location>
</feature>
<dbReference type="Proteomes" id="UP000612585">
    <property type="component" value="Unassembled WGS sequence"/>
</dbReference>
<name>A0A8J4DY30_9ACTN</name>
<proteinExistence type="predicted"/>
<accession>A0A8J4DY30</accession>
<organism evidence="2 3">
    <name type="scientific">Virgisporangium aurantiacum</name>
    <dbReference type="NCBI Taxonomy" id="175570"/>
    <lineage>
        <taxon>Bacteria</taxon>
        <taxon>Bacillati</taxon>
        <taxon>Actinomycetota</taxon>
        <taxon>Actinomycetes</taxon>
        <taxon>Micromonosporales</taxon>
        <taxon>Micromonosporaceae</taxon>
        <taxon>Virgisporangium</taxon>
    </lineage>
</organism>
<feature type="transmembrane region" description="Helical" evidence="1">
    <location>
        <begin position="101"/>
        <end position="118"/>
    </location>
</feature>
<evidence type="ECO:0000313" key="3">
    <source>
        <dbReference type="Proteomes" id="UP000612585"/>
    </source>
</evidence>
<keyword evidence="1" id="KW-0812">Transmembrane</keyword>
<feature type="transmembrane region" description="Helical" evidence="1">
    <location>
        <begin position="209"/>
        <end position="230"/>
    </location>
</feature>
<gene>
    <name evidence="2" type="ORF">Vau01_027260</name>
</gene>
<evidence type="ECO:0008006" key="4">
    <source>
        <dbReference type="Google" id="ProtNLM"/>
    </source>
</evidence>
<keyword evidence="3" id="KW-1185">Reference proteome</keyword>
<reference evidence="2" key="1">
    <citation type="submission" date="2021-01" db="EMBL/GenBank/DDBJ databases">
        <title>Whole genome shotgun sequence of Virgisporangium aurantiacum NBRC 16421.</title>
        <authorList>
            <person name="Komaki H."/>
            <person name="Tamura T."/>
        </authorList>
    </citation>
    <scope>NUCLEOTIDE SEQUENCE</scope>
    <source>
        <strain evidence="2">NBRC 16421</strain>
    </source>
</reference>
<protein>
    <recommendedName>
        <fullName evidence="4">DUF998 domain-containing protein</fullName>
    </recommendedName>
</protein>
<keyword evidence="1" id="KW-0472">Membrane</keyword>
<dbReference type="EMBL" id="BOPG01000015">
    <property type="protein sequence ID" value="GIJ55210.1"/>
    <property type="molecule type" value="Genomic_DNA"/>
</dbReference>
<dbReference type="InterPro" id="IPR009339">
    <property type="entry name" value="DUF998"/>
</dbReference>
<comment type="caution">
    <text evidence="2">The sequence shown here is derived from an EMBL/GenBank/DDBJ whole genome shotgun (WGS) entry which is preliminary data.</text>
</comment>
<dbReference type="AlphaFoldDB" id="A0A8J4DY30"/>
<evidence type="ECO:0000313" key="2">
    <source>
        <dbReference type="EMBL" id="GIJ55210.1"/>
    </source>
</evidence>
<feature type="transmembrane region" description="Helical" evidence="1">
    <location>
        <begin position="70"/>
        <end position="89"/>
    </location>
</feature>
<sequence>MRQALSRSAFRNGWQTDAMALPRWLALAGIAAVVVALGMIGALHVTGPSAELDPMRRTISQYALLETGNVFNAAVVVLAAGSAATLLALIRTALVPVRSGATVALLLWCVGLAAVVYFPKHNWAVGPSIEGTVHRYASVVAFLGLPVAALLIGRRWRGDARWRGPAAVTTAFGILALLCFTPIAVAFVLHPFTGVPWWRAIPLGGIERVLALVEVVTVGYLGYWAIRAVARPAAVAVRG</sequence>
<evidence type="ECO:0000256" key="1">
    <source>
        <dbReference type="SAM" id="Phobius"/>
    </source>
</evidence>
<feature type="transmembrane region" description="Helical" evidence="1">
    <location>
        <begin position="165"/>
        <end position="189"/>
    </location>
</feature>
<dbReference type="Pfam" id="PF06197">
    <property type="entry name" value="DUF998"/>
    <property type="match status" value="1"/>
</dbReference>